<reference evidence="1 2" key="1">
    <citation type="submission" date="2016-02" db="EMBL/GenBank/DDBJ databases">
        <title>Genome analysis of coral dinoflagellate symbionts highlights evolutionary adaptations to a symbiotic lifestyle.</title>
        <authorList>
            <person name="Aranda M."/>
            <person name="Li Y."/>
            <person name="Liew Y.J."/>
            <person name="Baumgarten S."/>
            <person name="Simakov O."/>
            <person name="Wilson M."/>
            <person name="Piel J."/>
            <person name="Ashoor H."/>
            <person name="Bougouffa S."/>
            <person name="Bajic V.B."/>
            <person name="Ryu T."/>
            <person name="Ravasi T."/>
            <person name="Bayer T."/>
            <person name="Micklem G."/>
            <person name="Kim H."/>
            <person name="Bhak J."/>
            <person name="Lajeunesse T.C."/>
            <person name="Voolstra C.R."/>
        </authorList>
    </citation>
    <scope>NUCLEOTIDE SEQUENCE [LARGE SCALE GENOMIC DNA]</scope>
    <source>
        <strain evidence="1 2">CCMP2467</strain>
    </source>
</reference>
<organism evidence="1 2">
    <name type="scientific">Symbiodinium microadriaticum</name>
    <name type="common">Dinoflagellate</name>
    <name type="synonym">Zooxanthella microadriatica</name>
    <dbReference type="NCBI Taxonomy" id="2951"/>
    <lineage>
        <taxon>Eukaryota</taxon>
        <taxon>Sar</taxon>
        <taxon>Alveolata</taxon>
        <taxon>Dinophyceae</taxon>
        <taxon>Suessiales</taxon>
        <taxon>Symbiodiniaceae</taxon>
        <taxon>Symbiodinium</taxon>
    </lineage>
</organism>
<name>A0A1Q9DEM1_SYMMI</name>
<comment type="caution">
    <text evidence="1">The sequence shown here is derived from an EMBL/GenBank/DDBJ whole genome shotgun (WGS) entry which is preliminary data.</text>
</comment>
<proteinExistence type="predicted"/>
<evidence type="ECO:0000313" key="2">
    <source>
        <dbReference type="Proteomes" id="UP000186817"/>
    </source>
</evidence>
<dbReference type="EMBL" id="LSRX01000573">
    <property type="protein sequence ID" value="OLP93656.1"/>
    <property type="molecule type" value="Genomic_DNA"/>
</dbReference>
<accession>A0A1Q9DEM1</accession>
<gene>
    <name evidence="1" type="ORF">AK812_SmicGene24393</name>
</gene>
<dbReference type="OrthoDB" id="10304611at2759"/>
<dbReference type="AlphaFoldDB" id="A0A1Q9DEM1"/>
<evidence type="ECO:0000313" key="1">
    <source>
        <dbReference type="EMBL" id="OLP93656.1"/>
    </source>
</evidence>
<sequence length="240" mass="26238">MAQQYHFHFYGGPPGSKSDGAPRPPGSVLSTSGADRHSRSESGLRYRFKTCLRADRQGFVPDVSVASEVPKEKLAAAGLLGDDVVGIIIVLVGLNLYLFMPRDLRLHLLLPGEWNPQLFSTSGQRPAVPRVHPIRSQTDDPLQRAADMFRNPAQAASSNQPAAPMSTSAADLQKTMAPITPPKNPGAKGPPKLTPTMPLSSVDDEQMFRATHRSTYEQLLEQIAQRATKAEMLWITMKTE</sequence>
<keyword evidence="2" id="KW-1185">Reference proteome</keyword>
<protein>
    <submittedName>
        <fullName evidence="1">Uncharacterized protein</fullName>
    </submittedName>
</protein>
<dbReference type="Proteomes" id="UP000186817">
    <property type="component" value="Unassembled WGS sequence"/>
</dbReference>